<dbReference type="Pfam" id="PF04237">
    <property type="entry name" value="YjbR"/>
    <property type="match status" value="1"/>
</dbReference>
<dbReference type="Gene3D" id="3.40.50.170">
    <property type="entry name" value="Formyl transferase, N-terminal domain"/>
    <property type="match status" value="1"/>
</dbReference>
<dbReference type="SUPFAM" id="SSF53328">
    <property type="entry name" value="Formyltransferase"/>
    <property type="match status" value="1"/>
</dbReference>
<name>A0A6I4J120_9SPHN</name>
<dbReference type="GO" id="GO:0004644">
    <property type="term" value="F:phosphoribosylglycinamide formyltransferase activity"/>
    <property type="evidence" value="ECO:0007669"/>
    <property type="project" value="UniProtKB-UniRule"/>
</dbReference>
<feature type="site" description="Raises pKa of active site His" evidence="6">
    <location>
        <position position="147"/>
    </location>
</feature>
<feature type="active site" description="Proton donor" evidence="6">
    <location>
        <position position="111"/>
    </location>
</feature>
<proteinExistence type="inferred from homology"/>
<dbReference type="UniPathway" id="UPA00074">
    <property type="reaction ID" value="UER00126"/>
</dbReference>
<dbReference type="InterPro" id="IPR038056">
    <property type="entry name" value="YjbR-like_sf"/>
</dbReference>
<dbReference type="PANTHER" id="PTHR43369">
    <property type="entry name" value="PHOSPHORIBOSYLGLYCINAMIDE FORMYLTRANSFERASE"/>
    <property type="match status" value="1"/>
</dbReference>
<sequence>MPERARVAVLISGRGSNMAALLYASRLPDCPYEVVLVASNDPDAAGLALAKAERVPTFALSHKGMGRAEFDALIDAQLRAAGADYVALAGYMRLLSPEFIDKWGGRIVNIHPSLLPRYKGLDTHTRALEAGDRTVGCSVHEVTAELDDGPVLDQIEVAVLPGDTAETLAARVLIAEHQLYPRALANFVTRDRTPEAKLGRVREIATQLPGAEETISHGMPCFRVQGGKMFCYFTHDHHGDGIIAIIVKTSGPDEQAQLIDQDPDIYYRPAYFGPSGWVGVRLDSGDTDWDHVADRIELSWKLVAPRKLVGIREF</sequence>
<dbReference type="EMBL" id="WQMS01000013">
    <property type="protein sequence ID" value="MVO78289.1"/>
    <property type="molecule type" value="Genomic_DNA"/>
</dbReference>
<dbReference type="InterPro" id="IPR002376">
    <property type="entry name" value="Formyl_transf_N"/>
</dbReference>
<feature type="domain" description="Formyl transferase N-terminal" evidence="7">
    <location>
        <begin position="6"/>
        <end position="184"/>
    </location>
</feature>
<evidence type="ECO:0000256" key="3">
    <source>
        <dbReference type="ARBA" id="ARBA00022755"/>
    </source>
</evidence>
<comment type="function">
    <text evidence="6">Catalyzes the transfer of a formyl group from 10-formyltetrahydrofolate to 5-phospho-ribosyl-glycinamide (GAR), producing 5-phospho-ribosyl-N-formylglycinamide (FGAR) and tetrahydrofolate.</text>
</comment>
<dbReference type="GO" id="GO:0005829">
    <property type="term" value="C:cytosol"/>
    <property type="evidence" value="ECO:0007669"/>
    <property type="project" value="TreeGrafter"/>
</dbReference>
<dbReference type="Proteomes" id="UP000441389">
    <property type="component" value="Unassembled WGS sequence"/>
</dbReference>
<evidence type="ECO:0000259" key="7">
    <source>
        <dbReference type="Pfam" id="PF00551"/>
    </source>
</evidence>
<evidence type="ECO:0000256" key="1">
    <source>
        <dbReference type="ARBA" id="ARBA00005054"/>
    </source>
</evidence>
<dbReference type="HAMAP" id="MF_01930">
    <property type="entry name" value="PurN"/>
    <property type="match status" value="1"/>
</dbReference>
<dbReference type="AlphaFoldDB" id="A0A6I4J120"/>
<dbReference type="NCBIfam" id="TIGR00639">
    <property type="entry name" value="PurN"/>
    <property type="match status" value="1"/>
</dbReference>
<dbReference type="PROSITE" id="PS00373">
    <property type="entry name" value="GART"/>
    <property type="match status" value="1"/>
</dbReference>
<organism evidence="8 9">
    <name type="scientific">Sphingomonas horti</name>
    <dbReference type="NCBI Taxonomy" id="2682842"/>
    <lineage>
        <taxon>Bacteria</taxon>
        <taxon>Pseudomonadati</taxon>
        <taxon>Pseudomonadota</taxon>
        <taxon>Alphaproteobacteria</taxon>
        <taxon>Sphingomonadales</taxon>
        <taxon>Sphingomonadaceae</taxon>
        <taxon>Sphingomonas</taxon>
    </lineage>
</organism>
<dbReference type="Pfam" id="PF00551">
    <property type="entry name" value="Formyl_trans_N"/>
    <property type="match status" value="1"/>
</dbReference>
<dbReference type="PANTHER" id="PTHR43369:SF2">
    <property type="entry name" value="PHOSPHORIBOSYLGLYCINAMIDE FORMYLTRANSFERASE"/>
    <property type="match status" value="1"/>
</dbReference>
<dbReference type="RefSeq" id="WP_157027254.1">
    <property type="nucleotide sequence ID" value="NZ_WQMS01000013.1"/>
</dbReference>
<dbReference type="InterPro" id="IPR004607">
    <property type="entry name" value="GART"/>
</dbReference>
<dbReference type="GO" id="GO:0006189">
    <property type="term" value="P:'de novo' IMP biosynthetic process"/>
    <property type="evidence" value="ECO:0007669"/>
    <property type="project" value="UniProtKB-UniRule"/>
</dbReference>
<dbReference type="CDD" id="cd08645">
    <property type="entry name" value="FMT_core_GART"/>
    <property type="match status" value="1"/>
</dbReference>
<feature type="binding site" evidence="6">
    <location>
        <position position="67"/>
    </location>
    <ligand>
        <name>(6R)-10-formyltetrahydrofolate</name>
        <dbReference type="ChEBI" id="CHEBI:195366"/>
    </ligand>
</feature>
<dbReference type="EC" id="2.1.2.2" evidence="6"/>
<evidence type="ECO:0000313" key="9">
    <source>
        <dbReference type="Proteomes" id="UP000441389"/>
    </source>
</evidence>
<reference evidence="8 9" key="1">
    <citation type="submission" date="2019-12" db="EMBL/GenBank/DDBJ databases">
        <authorList>
            <person name="Huq M.A."/>
        </authorList>
    </citation>
    <scope>NUCLEOTIDE SEQUENCE [LARGE SCALE GENOMIC DNA]</scope>
    <source>
        <strain evidence="8 9">MAH-20</strain>
    </source>
</reference>
<dbReference type="SUPFAM" id="SSF142906">
    <property type="entry name" value="YjbR-like"/>
    <property type="match status" value="1"/>
</dbReference>
<feature type="binding site" evidence="6">
    <location>
        <begin position="92"/>
        <end position="95"/>
    </location>
    <ligand>
        <name>(6R)-10-formyltetrahydrofolate</name>
        <dbReference type="ChEBI" id="CHEBI:195366"/>
    </ligand>
</feature>
<dbReference type="Gene3D" id="3.90.1150.30">
    <property type="match status" value="1"/>
</dbReference>
<feature type="binding site" evidence="6">
    <location>
        <position position="109"/>
    </location>
    <ligand>
        <name>(6R)-10-formyltetrahydrofolate</name>
        <dbReference type="ChEBI" id="CHEBI:195366"/>
    </ligand>
</feature>
<keyword evidence="2 6" id="KW-0808">Transferase</keyword>
<dbReference type="InterPro" id="IPR058532">
    <property type="entry name" value="YjbR/MT2646/Rv2570-like"/>
</dbReference>
<comment type="similarity">
    <text evidence="4 6">Belongs to the GART family.</text>
</comment>
<keyword evidence="9" id="KW-1185">Reference proteome</keyword>
<protein>
    <recommendedName>
        <fullName evidence="6">Phosphoribosylglycinamide formyltransferase</fullName>
        <ecNumber evidence="6">2.1.2.2</ecNumber>
    </recommendedName>
    <alternativeName>
        <fullName evidence="6">5'-phosphoribosylglycinamide transformylase</fullName>
    </alternativeName>
    <alternativeName>
        <fullName evidence="6">GAR transformylase</fullName>
        <shortName evidence="6">GART</shortName>
    </alternativeName>
</protein>
<evidence type="ECO:0000256" key="2">
    <source>
        <dbReference type="ARBA" id="ARBA00022679"/>
    </source>
</evidence>
<evidence type="ECO:0000313" key="8">
    <source>
        <dbReference type="EMBL" id="MVO78289.1"/>
    </source>
</evidence>
<keyword evidence="3 6" id="KW-0658">Purine biosynthesis</keyword>
<evidence type="ECO:0000256" key="4">
    <source>
        <dbReference type="ARBA" id="ARBA00038440"/>
    </source>
</evidence>
<accession>A0A6I4J120</accession>
<comment type="pathway">
    <text evidence="1 6">Purine metabolism; IMP biosynthesis via de novo pathway; N(2)-formyl-N(1)-(5-phospho-D-ribosyl)glycinamide from N(1)-(5-phospho-D-ribosyl)glycinamide (10-formyl THF route): step 1/1.</text>
</comment>
<comment type="catalytic activity">
    <reaction evidence="5 6">
        <text>N(1)-(5-phospho-beta-D-ribosyl)glycinamide + (6R)-10-formyltetrahydrofolate = N(2)-formyl-N(1)-(5-phospho-beta-D-ribosyl)glycinamide + (6S)-5,6,7,8-tetrahydrofolate + H(+)</text>
        <dbReference type="Rhea" id="RHEA:15053"/>
        <dbReference type="ChEBI" id="CHEBI:15378"/>
        <dbReference type="ChEBI" id="CHEBI:57453"/>
        <dbReference type="ChEBI" id="CHEBI:143788"/>
        <dbReference type="ChEBI" id="CHEBI:147286"/>
        <dbReference type="ChEBI" id="CHEBI:195366"/>
        <dbReference type="EC" id="2.1.2.2"/>
    </reaction>
</comment>
<comment type="caution">
    <text evidence="8">The sequence shown here is derived from an EMBL/GenBank/DDBJ whole genome shotgun (WGS) entry which is preliminary data.</text>
</comment>
<evidence type="ECO:0000256" key="6">
    <source>
        <dbReference type="HAMAP-Rule" id="MF_01930"/>
    </source>
</evidence>
<feature type="binding site" evidence="6">
    <location>
        <begin position="15"/>
        <end position="17"/>
    </location>
    <ligand>
        <name>N(1)-(5-phospho-beta-D-ribosyl)glycinamide</name>
        <dbReference type="ChEBI" id="CHEBI:143788"/>
    </ligand>
</feature>
<dbReference type="InterPro" id="IPR001555">
    <property type="entry name" value="GART_AS"/>
</dbReference>
<gene>
    <name evidence="6" type="primary">purN</name>
    <name evidence="8" type="ORF">GON01_10125</name>
</gene>
<dbReference type="InterPro" id="IPR036477">
    <property type="entry name" value="Formyl_transf_N_sf"/>
</dbReference>
<evidence type="ECO:0000256" key="5">
    <source>
        <dbReference type="ARBA" id="ARBA00047664"/>
    </source>
</evidence>